<sequence length="45" mass="5577">MEKNNIHEFLQSMKQAESEQLFLNEEDSHQENIENRDFLFTHMFF</sequence>
<dbReference type="EMBL" id="FOGT01000006">
    <property type="protein sequence ID" value="SES01774.1"/>
    <property type="molecule type" value="Genomic_DNA"/>
</dbReference>
<organism evidence="1 2">
    <name type="scientific">Salipaludibacillus aurantiacus</name>
    <dbReference type="NCBI Taxonomy" id="1601833"/>
    <lineage>
        <taxon>Bacteria</taxon>
        <taxon>Bacillati</taxon>
        <taxon>Bacillota</taxon>
        <taxon>Bacilli</taxon>
        <taxon>Bacillales</taxon>
        <taxon>Bacillaceae</taxon>
    </lineage>
</organism>
<evidence type="ECO:0000313" key="2">
    <source>
        <dbReference type="Proteomes" id="UP000198571"/>
    </source>
</evidence>
<gene>
    <name evidence="1" type="ORF">SAMN05518684_106147</name>
</gene>
<accession>A0A1H9TXS8</accession>
<name>A0A1H9TXS8_9BACI</name>
<keyword evidence="2" id="KW-1185">Reference proteome</keyword>
<protein>
    <submittedName>
        <fullName evidence="1">Uncharacterized protein</fullName>
    </submittedName>
</protein>
<evidence type="ECO:0000313" key="1">
    <source>
        <dbReference type="EMBL" id="SES01774.1"/>
    </source>
</evidence>
<dbReference type="AlphaFoldDB" id="A0A1H9TXS8"/>
<proteinExistence type="predicted"/>
<reference evidence="2" key="1">
    <citation type="submission" date="2016-10" db="EMBL/GenBank/DDBJ databases">
        <authorList>
            <person name="Varghese N."/>
            <person name="Submissions S."/>
        </authorList>
    </citation>
    <scope>NUCLEOTIDE SEQUENCE [LARGE SCALE GENOMIC DNA]</scope>
    <source>
        <strain evidence="2">S9</strain>
    </source>
</reference>
<dbReference type="RefSeq" id="WP_177174259.1">
    <property type="nucleotide sequence ID" value="NZ_FOGT01000006.1"/>
</dbReference>
<dbReference type="Proteomes" id="UP000198571">
    <property type="component" value="Unassembled WGS sequence"/>
</dbReference>